<dbReference type="Proteomes" id="UP000263098">
    <property type="component" value="Unassembled WGS sequence"/>
</dbReference>
<protein>
    <submittedName>
        <fullName evidence="1">Uncharacterized protein</fullName>
    </submittedName>
</protein>
<dbReference type="EMBL" id="DPVG01000393">
    <property type="protein sequence ID" value="HCK25199.1"/>
    <property type="molecule type" value="Genomic_DNA"/>
</dbReference>
<dbReference type="AlphaFoldDB" id="A0A3D2SH91"/>
<organism evidence="1 2">
    <name type="scientific">Bacteroides graminisolvens</name>
    <dbReference type="NCBI Taxonomy" id="477666"/>
    <lineage>
        <taxon>Bacteria</taxon>
        <taxon>Pseudomonadati</taxon>
        <taxon>Bacteroidota</taxon>
        <taxon>Bacteroidia</taxon>
        <taxon>Bacteroidales</taxon>
        <taxon>Bacteroidaceae</taxon>
        <taxon>Bacteroides</taxon>
    </lineage>
</organism>
<proteinExistence type="predicted"/>
<comment type="caution">
    <text evidence="1">The sequence shown here is derived from an EMBL/GenBank/DDBJ whole genome shotgun (WGS) entry which is preliminary data.</text>
</comment>
<accession>A0A3D2SH91</accession>
<reference evidence="1 2" key="1">
    <citation type="journal article" date="2018" name="Nat. Biotechnol.">
        <title>A standardized bacterial taxonomy based on genome phylogeny substantially revises the tree of life.</title>
        <authorList>
            <person name="Parks D.H."/>
            <person name="Chuvochina M."/>
            <person name="Waite D.W."/>
            <person name="Rinke C."/>
            <person name="Skarshewski A."/>
            <person name="Chaumeil P.A."/>
            <person name="Hugenholtz P."/>
        </authorList>
    </citation>
    <scope>NUCLEOTIDE SEQUENCE [LARGE SCALE GENOMIC DNA]</scope>
    <source>
        <strain evidence="1">UBA9667</strain>
    </source>
</reference>
<gene>
    <name evidence="1" type="ORF">DHW31_10595</name>
</gene>
<name>A0A3D2SH91_9BACE</name>
<sequence length="70" mass="8144">MQTTAFMIYKEVLEKRLARKKEQLAEIERQINSEGVSGSVDKRRYIELKAVVNELENCLDIAESMIKLDK</sequence>
<evidence type="ECO:0000313" key="1">
    <source>
        <dbReference type="EMBL" id="HCK25199.1"/>
    </source>
</evidence>
<evidence type="ECO:0000313" key="2">
    <source>
        <dbReference type="Proteomes" id="UP000263098"/>
    </source>
</evidence>